<sequence length="548" mass="59531">MAKATHCDVIVVGTGAGGGMLAYELAKAGLNVVSLEQGGRLADDHFKRVDPPGTQLDFGIRANTVWPAEPHDSLFVHPLFEKGGDGSTGWPDNNFHHYQILAVNGLQNLWNGVSVRFSARDFRDWPISYSDLAPHYEAVERRIVVCGTQENLEELPDGVYVPPKPLRPADVMIVDAVNAMDEPYSHAIPNRKAIDTRPDSPNACVSTGICTSGCPTGAVYKFTARLLPEIETLPNYELRSGTKVVRLLREPGTKRVMGVEYRDMATGEARVLTADHVVLAAGAIESPRILFNSADDAAPEGMGNTTGQLGLRLQDNPKAVLSTSLWKLWGKGRDFDIGYGDLLILMSRGTLPDGEEFPFIGHAIHGVPDIPHYLAGMKRFPPFMKERLARFMFHSYVTLGLFCAGEPTPANRVRPGATRDRFGVRHVAVDFSATPRAEAMMEAMNGWGRQVLRHAGATSIYPSRDNTGTGIHYAGTTATTADPERGVVDADLKLHDLDNVYVCDGGVIPVLPDKHLTLTIMALAHRLAGHLVEKARTGAAVQSEPAHA</sequence>
<dbReference type="Pfam" id="PF00732">
    <property type="entry name" value="GMC_oxred_N"/>
    <property type="match status" value="1"/>
</dbReference>
<dbReference type="InterPro" id="IPR036188">
    <property type="entry name" value="FAD/NAD-bd_sf"/>
</dbReference>
<evidence type="ECO:0000313" key="8">
    <source>
        <dbReference type="EMBL" id="MDR6335955.1"/>
    </source>
</evidence>
<dbReference type="GO" id="GO:0050660">
    <property type="term" value="F:flavin adenine dinucleotide binding"/>
    <property type="evidence" value="ECO:0007669"/>
    <property type="project" value="InterPro"/>
</dbReference>
<evidence type="ECO:0000313" key="9">
    <source>
        <dbReference type="Proteomes" id="UP001144397"/>
    </source>
</evidence>
<dbReference type="Pfam" id="PF13450">
    <property type="entry name" value="NAD_binding_8"/>
    <property type="match status" value="1"/>
</dbReference>
<dbReference type="RefSeq" id="WP_281809210.1">
    <property type="nucleotide sequence ID" value="NZ_BSDO01000007.1"/>
</dbReference>
<dbReference type="SUPFAM" id="SSF51905">
    <property type="entry name" value="FAD/NAD(P)-binding domain"/>
    <property type="match status" value="1"/>
</dbReference>
<gene>
    <name evidence="8" type="ORF">GGQ86_004453</name>
    <name evidence="7" type="ORF">XFLAVUS301_41180</name>
</gene>
<comment type="similarity">
    <text evidence="2">Belongs to the GMC oxidoreductase family.</text>
</comment>
<protein>
    <submittedName>
        <fullName evidence="8">Choline dehydrogenase-like flavoprotein</fullName>
    </submittedName>
    <submittedName>
        <fullName evidence="7">GMC family oxidoreductase</fullName>
    </submittedName>
</protein>
<dbReference type="Gene3D" id="3.50.50.60">
    <property type="entry name" value="FAD/NAD(P)-binding domain"/>
    <property type="match status" value="2"/>
</dbReference>
<proteinExistence type="inferred from homology"/>
<keyword evidence="10" id="KW-1185">Reference proteome</keyword>
<dbReference type="InterPro" id="IPR017896">
    <property type="entry name" value="4Fe4S_Fe-S-bd"/>
</dbReference>
<dbReference type="PANTHER" id="PTHR42784:SF1">
    <property type="entry name" value="PYRANOSE 2-OXIDASE"/>
    <property type="match status" value="1"/>
</dbReference>
<dbReference type="PROSITE" id="PS51379">
    <property type="entry name" value="4FE4S_FER_2"/>
    <property type="match status" value="1"/>
</dbReference>
<keyword evidence="4" id="KW-0274">FAD</keyword>
<dbReference type="InterPro" id="IPR000172">
    <property type="entry name" value="GMC_OxRdtase_N"/>
</dbReference>
<dbReference type="Pfam" id="PF05199">
    <property type="entry name" value="GMC_oxred_C"/>
    <property type="match status" value="1"/>
</dbReference>
<dbReference type="EMBL" id="JAVDPY010000009">
    <property type="protein sequence ID" value="MDR6335955.1"/>
    <property type="molecule type" value="Genomic_DNA"/>
</dbReference>
<evidence type="ECO:0000313" key="7">
    <source>
        <dbReference type="EMBL" id="GLI24444.1"/>
    </source>
</evidence>
<evidence type="ECO:0000256" key="3">
    <source>
        <dbReference type="ARBA" id="ARBA00022630"/>
    </source>
</evidence>
<dbReference type="PANTHER" id="PTHR42784">
    <property type="entry name" value="PYRANOSE 2-OXIDASE"/>
    <property type="match status" value="1"/>
</dbReference>
<dbReference type="AlphaFoldDB" id="A0A9W6CSB4"/>
<evidence type="ECO:0000256" key="2">
    <source>
        <dbReference type="ARBA" id="ARBA00010790"/>
    </source>
</evidence>
<evidence type="ECO:0000256" key="5">
    <source>
        <dbReference type="ARBA" id="ARBA00023002"/>
    </source>
</evidence>
<accession>A0A9W6CSB4</accession>
<comment type="cofactor">
    <cofactor evidence="1">
        <name>FAD</name>
        <dbReference type="ChEBI" id="CHEBI:57692"/>
    </cofactor>
</comment>
<dbReference type="SUPFAM" id="SSF54373">
    <property type="entry name" value="FAD-linked reductases, C-terminal domain"/>
    <property type="match status" value="1"/>
</dbReference>
<keyword evidence="5" id="KW-0560">Oxidoreductase</keyword>
<organism evidence="7 9">
    <name type="scientific">Xanthobacter flavus</name>
    <dbReference type="NCBI Taxonomy" id="281"/>
    <lineage>
        <taxon>Bacteria</taxon>
        <taxon>Pseudomonadati</taxon>
        <taxon>Pseudomonadota</taxon>
        <taxon>Alphaproteobacteria</taxon>
        <taxon>Hyphomicrobiales</taxon>
        <taxon>Xanthobacteraceae</taxon>
        <taxon>Xanthobacter</taxon>
    </lineage>
</organism>
<dbReference type="GeneID" id="95764890"/>
<dbReference type="Proteomes" id="UP001144397">
    <property type="component" value="Unassembled WGS sequence"/>
</dbReference>
<dbReference type="EMBL" id="BSDO01000007">
    <property type="protein sequence ID" value="GLI24444.1"/>
    <property type="molecule type" value="Genomic_DNA"/>
</dbReference>
<dbReference type="Proteomes" id="UP001245370">
    <property type="component" value="Unassembled WGS sequence"/>
</dbReference>
<dbReference type="InterPro" id="IPR051473">
    <property type="entry name" value="P2Ox-like"/>
</dbReference>
<keyword evidence="3" id="KW-0285">Flavoprotein</keyword>
<dbReference type="GO" id="GO:0016614">
    <property type="term" value="F:oxidoreductase activity, acting on CH-OH group of donors"/>
    <property type="evidence" value="ECO:0007669"/>
    <property type="project" value="InterPro"/>
</dbReference>
<dbReference type="InterPro" id="IPR007867">
    <property type="entry name" value="GMC_OxRtase_C"/>
</dbReference>
<evidence type="ECO:0000259" key="6">
    <source>
        <dbReference type="PROSITE" id="PS51379"/>
    </source>
</evidence>
<evidence type="ECO:0000256" key="1">
    <source>
        <dbReference type="ARBA" id="ARBA00001974"/>
    </source>
</evidence>
<evidence type="ECO:0000256" key="4">
    <source>
        <dbReference type="ARBA" id="ARBA00022827"/>
    </source>
</evidence>
<feature type="domain" description="4Fe-4S ferredoxin-type" evidence="6">
    <location>
        <begin position="194"/>
        <end position="225"/>
    </location>
</feature>
<comment type="caution">
    <text evidence="7">The sequence shown here is derived from an EMBL/GenBank/DDBJ whole genome shotgun (WGS) entry which is preliminary data.</text>
</comment>
<reference evidence="7" key="1">
    <citation type="submission" date="2022-12" db="EMBL/GenBank/DDBJ databases">
        <title>Reference genome sequencing for broad-spectrum identification of bacterial and archaeal isolates by mass spectrometry.</title>
        <authorList>
            <person name="Sekiguchi Y."/>
            <person name="Tourlousse D.M."/>
        </authorList>
    </citation>
    <scope>NUCLEOTIDE SEQUENCE</scope>
    <source>
        <strain evidence="7">301</strain>
    </source>
</reference>
<name>A0A9W6CSB4_XANFL</name>
<reference evidence="8 10" key="2">
    <citation type="submission" date="2023-07" db="EMBL/GenBank/DDBJ databases">
        <title>Genomic Encyclopedia of Type Strains, Phase IV (KMG-IV): sequencing the most valuable type-strain genomes for metagenomic binning, comparative biology and taxonomic classification.</title>
        <authorList>
            <person name="Goeker M."/>
        </authorList>
    </citation>
    <scope>NUCLEOTIDE SEQUENCE [LARGE SCALE GENOMIC DNA]</scope>
    <source>
        <strain evidence="8 10">DSM 338</strain>
    </source>
</reference>
<evidence type="ECO:0000313" key="10">
    <source>
        <dbReference type="Proteomes" id="UP001245370"/>
    </source>
</evidence>